<feature type="compositionally biased region" description="Basic and acidic residues" evidence="7">
    <location>
        <begin position="226"/>
        <end position="239"/>
    </location>
</feature>
<keyword evidence="5" id="KW-0520">NAD</keyword>
<sequence>MEDDPDVRLSKSLSNILRHKAEKFGFRFDEGGFLYVEDLLHHQHFRGYTVEDVERVVKNNDKQRFSLRNHPESKLLQIRANQGHTVKVEGLDLKPITDASEYPNVIHGTYSRYLDRIREVGLSRMSRNHIHFAPGIPGEDGVISGMRWDCDVLIVLDLEKAIKDGIEFMISANNVILSPGDEHGCISSDYFKEIRQTNTSRQKRWLGKNEEKSESDQKPQQIRQKRGLEKTEEKSESEQKPQQIRQKRGLEKTEEKSESEQKPQQQARSDKTGREQDMYLKPITDPSVYCNVIHGVYINKWPGFKQRGISRKKERYINLALGEPGEPDAEEVFEDVRRKFDVMIYIDLEKAMKDGLEFFISPKNTIFCPGNEQGLILPKYFKTAIRISPEIEKLSLEISDKPKCAKKK</sequence>
<dbReference type="PANTHER" id="PTHR12684">
    <property type="entry name" value="PUTATIVE PHOSPHOTRANSFERASE"/>
    <property type="match status" value="1"/>
</dbReference>
<keyword evidence="4" id="KW-0808">Transferase</keyword>
<comment type="catalytic activity">
    <reaction evidence="6">
        <text>2'-phospho-[ligated tRNA] + NAD(+) = mature tRNA + ADP-alpha-D-ribose 1'',2''-cyclic phosphate + nicotinamide</text>
        <dbReference type="Rhea" id="RHEA:23324"/>
        <dbReference type="Rhea" id="RHEA-COMP:11106"/>
        <dbReference type="Rhea" id="RHEA-COMP:11107"/>
        <dbReference type="ChEBI" id="CHEBI:17154"/>
        <dbReference type="ChEBI" id="CHEBI:57540"/>
        <dbReference type="ChEBI" id="CHEBI:76596"/>
        <dbReference type="ChEBI" id="CHEBI:82883"/>
        <dbReference type="ChEBI" id="CHEBI:85027"/>
        <dbReference type="EC" id="2.7.1.160"/>
    </reaction>
</comment>
<dbReference type="Pfam" id="PF01885">
    <property type="entry name" value="PTS_2-RNA"/>
    <property type="match status" value="2"/>
</dbReference>
<evidence type="ECO:0000313" key="8">
    <source>
        <dbReference type="Proteomes" id="UP000694865"/>
    </source>
</evidence>
<dbReference type="Gene3D" id="1.10.10.970">
    <property type="entry name" value="RNA 2'-phosphotransferase, Tpt1/KptA family, N-terminal domain"/>
    <property type="match status" value="1"/>
</dbReference>
<dbReference type="EC" id="2.7.1.160" evidence="3"/>
<comment type="similarity">
    <text evidence="2">Belongs to the KptA/TPT1 family.</text>
</comment>
<evidence type="ECO:0000256" key="7">
    <source>
        <dbReference type="SAM" id="MobiDB-lite"/>
    </source>
</evidence>
<evidence type="ECO:0000256" key="1">
    <source>
        <dbReference type="ARBA" id="ARBA00003343"/>
    </source>
</evidence>
<reference evidence="9" key="1">
    <citation type="submission" date="2025-08" db="UniProtKB">
        <authorList>
            <consortium name="RefSeq"/>
        </authorList>
    </citation>
    <scope>IDENTIFICATION</scope>
    <source>
        <tissue evidence="9">Testes</tissue>
    </source>
</reference>
<name>A0ABM0M0J4_SACKO</name>
<dbReference type="InterPro" id="IPR042080">
    <property type="entry name" value="RNA_2'-PTrans_N"/>
</dbReference>
<dbReference type="PANTHER" id="PTHR12684:SF2">
    <property type="entry name" value="TRNA 2'-PHOSPHOTRANSFERASE 1"/>
    <property type="match status" value="1"/>
</dbReference>
<dbReference type="Proteomes" id="UP000694865">
    <property type="component" value="Unplaced"/>
</dbReference>
<evidence type="ECO:0000256" key="5">
    <source>
        <dbReference type="ARBA" id="ARBA00023027"/>
    </source>
</evidence>
<evidence type="ECO:0000256" key="6">
    <source>
        <dbReference type="ARBA" id="ARBA00047949"/>
    </source>
</evidence>
<keyword evidence="8" id="KW-1185">Reference proteome</keyword>
<dbReference type="InterPro" id="IPR002745">
    <property type="entry name" value="Ptrans_KptA/Tpt1"/>
</dbReference>
<feature type="compositionally biased region" description="Basic and acidic residues" evidence="7">
    <location>
        <begin position="248"/>
        <end position="261"/>
    </location>
</feature>
<gene>
    <name evidence="9" type="primary">LOC102805678</name>
</gene>
<accession>A0ABM0M0J4</accession>
<evidence type="ECO:0000256" key="3">
    <source>
        <dbReference type="ARBA" id="ARBA00012007"/>
    </source>
</evidence>
<dbReference type="InterPro" id="IPR042081">
    <property type="entry name" value="RNA_2'-PTrans_C"/>
</dbReference>
<dbReference type="Gene3D" id="3.20.170.30">
    <property type="match status" value="2"/>
</dbReference>
<protein>
    <recommendedName>
        <fullName evidence="3">2'-phosphotransferase</fullName>
        <ecNumber evidence="3">2.7.1.160</ecNumber>
    </recommendedName>
</protein>
<feature type="compositionally biased region" description="Basic and acidic residues" evidence="7">
    <location>
        <begin position="207"/>
        <end position="217"/>
    </location>
</feature>
<evidence type="ECO:0000256" key="4">
    <source>
        <dbReference type="ARBA" id="ARBA00022679"/>
    </source>
</evidence>
<dbReference type="RefSeq" id="XP_006813535.1">
    <property type="nucleotide sequence ID" value="XM_006813472.1"/>
</dbReference>
<evidence type="ECO:0000256" key="2">
    <source>
        <dbReference type="ARBA" id="ARBA00009836"/>
    </source>
</evidence>
<feature type="region of interest" description="Disordered" evidence="7">
    <location>
        <begin position="199"/>
        <end position="276"/>
    </location>
</feature>
<dbReference type="SUPFAM" id="SSF56399">
    <property type="entry name" value="ADP-ribosylation"/>
    <property type="match status" value="2"/>
</dbReference>
<comment type="function">
    <text evidence="1">Catalyzes the last step of tRNA splicing, the transfer of the splice junction 2'-phosphate from ligated tRNA to NAD to produce ADP-ribose 1''-2'' cyclic phosphate.</text>
</comment>
<evidence type="ECO:0000313" key="9">
    <source>
        <dbReference type="RefSeq" id="XP_006813535.1"/>
    </source>
</evidence>
<dbReference type="GeneID" id="102805678"/>
<organism evidence="8 9">
    <name type="scientific">Saccoglossus kowalevskii</name>
    <name type="common">Acorn worm</name>
    <dbReference type="NCBI Taxonomy" id="10224"/>
    <lineage>
        <taxon>Eukaryota</taxon>
        <taxon>Metazoa</taxon>
        <taxon>Hemichordata</taxon>
        <taxon>Enteropneusta</taxon>
        <taxon>Harrimaniidae</taxon>
        <taxon>Saccoglossus</taxon>
    </lineage>
</organism>
<proteinExistence type="inferred from homology"/>